<keyword evidence="2" id="KW-1185">Reference proteome</keyword>
<sequence>TSEGLQLLRSLRGSDCLQSL</sequence>
<proteinExistence type="predicted"/>
<evidence type="ECO:0000313" key="1">
    <source>
        <dbReference type="EMBL" id="MCI68243.1"/>
    </source>
</evidence>
<dbReference type="Proteomes" id="UP000265520">
    <property type="component" value="Unassembled WGS sequence"/>
</dbReference>
<reference evidence="1 2" key="1">
    <citation type="journal article" date="2018" name="Front. Plant Sci.">
        <title>Red Clover (Trifolium pratense) and Zigzag Clover (T. medium) - A Picture of Genomic Similarities and Differences.</title>
        <authorList>
            <person name="Dluhosova J."/>
            <person name="Istvanek J."/>
            <person name="Nedelnik J."/>
            <person name="Repkova J."/>
        </authorList>
    </citation>
    <scope>NUCLEOTIDE SEQUENCE [LARGE SCALE GENOMIC DNA]</scope>
    <source>
        <strain evidence="2">cv. 10/8</strain>
        <tissue evidence="1">Leaf</tissue>
    </source>
</reference>
<dbReference type="EMBL" id="LXQA010733131">
    <property type="protein sequence ID" value="MCI68243.1"/>
    <property type="molecule type" value="Genomic_DNA"/>
</dbReference>
<protein>
    <submittedName>
        <fullName evidence="1">Uncharacterized protein</fullName>
    </submittedName>
</protein>
<name>A0A392U455_9FABA</name>
<dbReference type="AlphaFoldDB" id="A0A392U455"/>
<feature type="non-terminal residue" evidence="1">
    <location>
        <position position="1"/>
    </location>
</feature>
<organism evidence="1 2">
    <name type="scientific">Trifolium medium</name>
    <dbReference type="NCBI Taxonomy" id="97028"/>
    <lineage>
        <taxon>Eukaryota</taxon>
        <taxon>Viridiplantae</taxon>
        <taxon>Streptophyta</taxon>
        <taxon>Embryophyta</taxon>
        <taxon>Tracheophyta</taxon>
        <taxon>Spermatophyta</taxon>
        <taxon>Magnoliopsida</taxon>
        <taxon>eudicotyledons</taxon>
        <taxon>Gunneridae</taxon>
        <taxon>Pentapetalae</taxon>
        <taxon>rosids</taxon>
        <taxon>fabids</taxon>
        <taxon>Fabales</taxon>
        <taxon>Fabaceae</taxon>
        <taxon>Papilionoideae</taxon>
        <taxon>50 kb inversion clade</taxon>
        <taxon>NPAAA clade</taxon>
        <taxon>Hologalegina</taxon>
        <taxon>IRL clade</taxon>
        <taxon>Trifolieae</taxon>
        <taxon>Trifolium</taxon>
    </lineage>
</organism>
<accession>A0A392U455</accession>
<comment type="caution">
    <text evidence="1">The sequence shown here is derived from an EMBL/GenBank/DDBJ whole genome shotgun (WGS) entry which is preliminary data.</text>
</comment>
<evidence type="ECO:0000313" key="2">
    <source>
        <dbReference type="Proteomes" id="UP000265520"/>
    </source>
</evidence>